<evidence type="ECO:0000256" key="4">
    <source>
        <dbReference type="SAM" id="Phobius"/>
    </source>
</evidence>
<comment type="similarity">
    <text evidence="2">Belongs to the bacterial solute-binding protein 2 family.</text>
</comment>
<evidence type="ECO:0000259" key="5">
    <source>
        <dbReference type="Pfam" id="PF13407"/>
    </source>
</evidence>
<dbReference type="PANTHER" id="PTHR46847">
    <property type="entry name" value="D-ALLOSE-BINDING PERIPLASMIC PROTEIN-RELATED"/>
    <property type="match status" value="1"/>
</dbReference>
<name>A0ABV9GME9_9BACL</name>
<sequence>MRFLRRSITIILGVAFCVALFFSLYFYLKALRYDTRETNDPVKHRPKYHFVLVPEEMDNAYWHLVEKGAKDAGKALGAAVEYIGPAQADLERHNDVIEEAIASKVDGIITQGLNTDQMTPVINNAIQHGIPVITVDTDDPESRRAAYIGTDNFQAGRLAGQKLAEATGGKALVGIVTGSFESESQKERVAGFKDVIKHYPGIKIVAIESSHITRIQAAEKTNKILIEHPDVNAFFGTSALDGSGISAVAQRYKKQGSLYIIGFDTLPETLKLLKEGWIDATVSQEPYLMGYKSVQDLVSLINGKQVPEVEYTKTKVIEVADLPANRNRQNGEVKAP</sequence>
<dbReference type="CDD" id="cd06314">
    <property type="entry name" value="PBP1_tmGBP"/>
    <property type="match status" value="1"/>
</dbReference>
<evidence type="ECO:0000256" key="1">
    <source>
        <dbReference type="ARBA" id="ARBA00004196"/>
    </source>
</evidence>
<dbReference type="Gene3D" id="3.40.50.2300">
    <property type="match status" value="2"/>
</dbReference>
<evidence type="ECO:0000313" key="6">
    <source>
        <dbReference type="EMBL" id="MFC4619346.1"/>
    </source>
</evidence>
<dbReference type="PANTHER" id="PTHR46847:SF1">
    <property type="entry name" value="D-ALLOSE-BINDING PERIPLASMIC PROTEIN-RELATED"/>
    <property type="match status" value="1"/>
</dbReference>
<gene>
    <name evidence="6" type="ORF">ACFO4N_11540</name>
</gene>
<feature type="transmembrane region" description="Helical" evidence="4">
    <location>
        <begin position="7"/>
        <end position="28"/>
    </location>
</feature>
<evidence type="ECO:0000256" key="3">
    <source>
        <dbReference type="ARBA" id="ARBA00022729"/>
    </source>
</evidence>
<feature type="domain" description="Periplasmic binding protein" evidence="5">
    <location>
        <begin position="50"/>
        <end position="305"/>
    </location>
</feature>
<keyword evidence="7" id="KW-1185">Reference proteome</keyword>
<dbReference type="InterPro" id="IPR025997">
    <property type="entry name" value="SBP_2_dom"/>
</dbReference>
<dbReference type="SUPFAM" id="SSF53822">
    <property type="entry name" value="Periplasmic binding protein-like I"/>
    <property type="match status" value="1"/>
</dbReference>
<keyword evidence="3" id="KW-0732">Signal</keyword>
<keyword evidence="4" id="KW-0472">Membrane</keyword>
<organism evidence="6 7">
    <name type="scientific">Camelliibacillus cellulosilyticus</name>
    <dbReference type="NCBI Taxonomy" id="2174486"/>
    <lineage>
        <taxon>Bacteria</taxon>
        <taxon>Bacillati</taxon>
        <taxon>Bacillota</taxon>
        <taxon>Bacilli</taxon>
        <taxon>Bacillales</taxon>
        <taxon>Sporolactobacillaceae</taxon>
        <taxon>Camelliibacillus</taxon>
    </lineage>
</organism>
<evidence type="ECO:0000313" key="7">
    <source>
        <dbReference type="Proteomes" id="UP001596022"/>
    </source>
</evidence>
<keyword evidence="4" id="KW-0812">Transmembrane</keyword>
<accession>A0ABV9GME9</accession>
<comment type="caution">
    <text evidence="6">The sequence shown here is derived from an EMBL/GenBank/DDBJ whole genome shotgun (WGS) entry which is preliminary data.</text>
</comment>
<dbReference type="EMBL" id="JBHSFW010000007">
    <property type="protein sequence ID" value="MFC4619346.1"/>
    <property type="molecule type" value="Genomic_DNA"/>
</dbReference>
<protein>
    <submittedName>
        <fullName evidence="6">Sugar-binding protein</fullName>
    </submittedName>
</protein>
<proteinExistence type="inferred from homology"/>
<dbReference type="Proteomes" id="UP001596022">
    <property type="component" value="Unassembled WGS sequence"/>
</dbReference>
<dbReference type="InterPro" id="IPR028082">
    <property type="entry name" value="Peripla_BP_I"/>
</dbReference>
<reference evidence="7" key="1">
    <citation type="journal article" date="2019" name="Int. J. Syst. Evol. Microbiol.">
        <title>The Global Catalogue of Microorganisms (GCM) 10K type strain sequencing project: providing services to taxonomists for standard genome sequencing and annotation.</title>
        <authorList>
            <consortium name="The Broad Institute Genomics Platform"/>
            <consortium name="The Broad Institute Genome Sequencing Center for Infectious Disease"/>
            <person name="Wu L."/>
            <person name="Ma J."/>
        </authorList>
    </citation>
    <scope>NUCLEOTIDE SEQUENCE [LARGE SCALE GENOMIC DNA]</scope>
    <source>
        <strain evidence="7">CGMCC 1.16306</strain>
    </source>
</reference>
<evidence type="ECO:0000256" key="2">
    <source>
        <dbReference type="ARBA" id="ARBA00007639"/>
    </source>
</evidence>
<keyword evidence="4" id="KW-1133">Transmembrane helix</keyword>
<dbReference type="RefSeq" id="WP_376846439.1">
    <property type="nucleotide sequence ID" value="NZ_JBHSFW010000007.1"/>
</dbReference>
<comment type="subcellular location">
    <subcellularLocation>
        <location evidence="1">Cell envelope</location>
    </subcellularLocation>
</comment>
<dbReference type="Pfam" id="PF13407">
    <property type="entry name" value="Peripla_BP_4"/>
    <property type="match status" value="1"/>
</dbReference>